<dbReference type="SMART" id="SM00754">
    <property type="entry name" value="CHRD"/>
    <property type="match status" value="1"/>
</dbReference>
<dbReference type="AlphaFoldDB" id="A0A7Y2JWR8"/>
<evidence type="ECO:0000256" key="1">
    <source>
        <dbReference type="SAM" id="SignalP"/>
    </source>
</evidence>
<dbReference type="RefSeq" id="WP_171081545.1">
    <property type="nucleotide sequence ID" value="NZ_JABAIV010000001.1"/>
</dbReference>
<dbReference type="NCBIfam" id="TIGR02595">
    <property type="entry name" value="PEP_CTERM"/>
    <property type="match status" value="1"/>
</dbReference>
<accession>A0A7Y2JWR8</accession>
<feature type="domain" description="CHRD" evidence="2">
    <location>
        <begin position="25"/>
        <end position="165"/>
    </location>
</feature>
<proteinExistence type="predicted"/>
<dbReference type="Pfam" id="PF07589">
    <property type="entry name" value="PEP-CTERM"/>
    <property type="match status" value="1"/>
</dbReference>
<protein>
    <submittedName>
        <fullName evidence="3">CHRD domain-containing protein</fullName>
    </submittedName>
</protein>
<evidence type="ECO:0000313" key="4">
    <source>
        <dbReference type="Proteomes" id="UP000533905"/>
    </source>
</evidence>
<dbReference type="InterPro" id="IPR010895">
    <property type="entry name" value="CHRD"/>
</dbReference>
<dbReference type="InterPro" id="IPR013424">
    <property type="entry name" value="Ice-binding_C"/>
</dbReference>
<keyword evidence="4" id="KW-1185">Reference proteome</keyword>
<feature type="chain" id="PRO_5030822262" evidence="1">
    <location>
        <begin position="24"/>
        <end position="201"/>
    </location>
</feature>
<keyword evidence="1" id="KW-0732">Signal</keyword>
<sequence>MKKVISALALTVSALTVAPASQAQDVYRAVSSGPAEATPNASPGYSIATFEIDGNILTADIPFSDLTTPTVSAHLHCCTTDSLAGAAGVAIPLFGFPLGVTSGNYTQTFDLSDPAIYNPTFLAAFGGTATGASAAMLDALTGNQVYLNIHTSLYPGGEIRGFLTDTSVAAIPEPATWGMLGAGLAGLAILSRRRPALFKQA</sequence>
<reference evidence="3 4" key="1">
    <citation type="submission" date="2020-04" db="EMBL/GenBank/DDBJ databases">
        <title>Massilia sp. nov., a cold adapted bacteria isolated from Arctic soil.</title>
        <authorList>
            <person name="Son J."/>
            <person name="Ka J.-O."/>
        </authorList>
    </citation>
    <scope>NUCLEOTIDE SEQUENCE [LARGE SCALE GENOMIC DNA]</scope>
    <source>
        <strain evidence="3 4">ML15P13</strain>
    </source>
</reference>
<feature type="signal peptide" evidence="1">
    <location>
        <begin position="1"/>
        <end position="23"/>
    </location>
</feature>
<name>A0A7Y2JWR8_9BURK</name>
<gene>
    <name evidence="3" type="ORF">HGB41_04765</name>
</gene>
<organism evidence="3 4">
    <name type="scientific">Telluria aromaticivorans</name>
    <dbReference type="NCBI Taxonomy" id="2725995"/>
    <lineage>
        <taxon>Bacteria</taxon>
        <taxon>Pseudomonadati</taxon>
        <taxon>Pseudomonadota</taxon>
        <taxon>Betaproteobacteria</taxon>
        <taxon>Burkholderiales</taxon>
        <taxon>Oxalobacteraceae</taxon>
        <taxon>Telluria group</taxon>
        <taxon>Telluria</taxon>
    </lineage>
</organism>
<dbReference type="Pfam" id="PF07452">
    <property type="entry name" value="CHRD"/>
    <property type="match status" value="1"/>
</dbReference>
<comment type="caution">
    <text evidence="3">The sequence shown here is derived from an EMBL/GenBank/DDBJ whole genome shotgun (WGS) entry which is preliminary data.</text>
</comment>
<dbReference type="Proteomes" id="UP000533905">
    <property type="component" value="Unassembled WGS sequence"/>
</dbReference>
<evidence type="ECO:0000259" key="2">
    <source>
        <dbReference type="SMART" id="SM00754"/>
    </source>
</evidence>
<dbReference type="EMBL" id="JABAIV010000001">
    <property type="protein sequence ID" value="NNG22310.1"/>
    <property type="molecule type" value="Genomic_DNA"/>
</dbReference>
<evidence type="ECO:0000313" key="3">
    <source>
        <dbReference type="EMBL" id="NNG22310.1"/>
    </source>
</evidence>